<gene>
    <name evidence="3" type="ORF">PRZ48_006861</name>
</gene>
<evidence type="ECO:0000313" key="4">
    <source>
        <dbReference type="Proteomes" id="UP001305779"/>
    </source>
</evidence>
<feature type="transmembrane region" description="Helical" evidence="1">
    <location>
        <begin position="434"/>
        <end position="453"/>
    </location>
</feature>
<evidence type="ECO:0008006" key="5">
    <source>
        <dbReference type="Google" id="ProtNLM"/>
    </source>
</evidence>
<keyword evidence="4" id="KW-1185">Reference proteome</keyword>
<dbReference type="PANTHER" id="PTHR31145:SF8">
    <property type="entry name" value="INTEGRAL MEMBRANE PROTEIN (AFU_ORTHOLOGUE AFUA_2G17475)"/>
    <property type="match status" value="1"/>
</dbReference>
<dbReference type="PANTHER" id="PTHR31145">
    <property type="entry name" value="INTEGRAL MEMBRANE PROTEIN (AFU_ORTHOLOGUE AFUA_7G01610)"/>
    <property type="match status" value="1"/>
</dbReference>
<dbReference type="InterPro" id="IPR040241">
    <property type="entry name" value="TRP_Flc/Pkd2-like"/>
</dbReference>
<proteinExistence type="predicted"/>
<keyword evidence="1" id="KW-0812">Transmembrane</keyword>
<keyword evidence="2" id="KW-0732">Signal</keyword>
<evidence type="ECO:0000256" key="2">
    <source>
        <dbReference type="SAM" id="SignalP"/>
    </source>
</evidence>
<sequence length="496" mass="55225">MHNLLLTFVGASLWVTTIATYLQPAACPGYSLNTWTAGANYTILDARLDHAGQNGTLSFIIGRSLSQQECQMLPETAFTVVSITRSDRTLEQHVETPAQCAAPEAWRKYHQVRLPVTVDLGPVSAFSNIGVKMRTTLGKQEEVSCLMANVTAAPTTSTQLLLRWIPVGICVFVLFVSAMRTVKPVSRLDTGILPGTSEFLLYLQFAFLTGSLTLKYPGFFQPVLGHLNIFSLFNPGPLGHIHAYKSIEDGIYTMNGTYGGTLGFELMHQIVGVPQTADTWWNMIIAVFILAFTIAVVLEIQLALTGRRQTSTIGTYGGFKHRFSIISKAVFSYFTLPICALTFYQTNYTTILPVYHMTFALGIIVLVLLAFIWLFRQSTPDSMGEFVVGRPKETQQHKRSNVSTSNERAFVVAHFAVIFIRGAVIGSLQHFPGTQLIMLLLCEFGLFLAIVLFRRIWIAPTQSPLTENVKLGLNRGDKLTWRALLVFRRPARRESR</sequence>
<protein>
    <recommendedName>
        <fullName evidence="5">TRP C-terminal domain-containing protein</fullName>
    </recommendedName>
</protein>
<evidence type="ECO:0000256" key="1">
    <source>
        <dbReference type="SAM" id="Phobius"/>
    </source>
</evidence>
<comment type="caution">
    <text evidence="3">The sequence shown here is derived from an EMBL/GenBank/DDBJ whole genome shotgun (WGS) entry which is preliminary data.</text>
</comment>
<keyword evidence="1" id="KW-1133">Transmembrane helix</keyword>
<accession>A0ABR0EIL1</accession>
<keyword evidence="1" id="KW-0472">Membrane</keyword>
<reference evidence="3 4" key="1">
    <citation type="journal article" date="2023" name="G3 (Bethesda)">
        <title>A chromosome-level genome assembly of Zasmidium syzygii isolated from banana leaves.</title>
        <authorList>
            <person name="van Westerhoven A.C."/>
            <person name="Mehrabi R."/>
            <person name="Talebi R."/>
            <person name="Steentjes M.B.F."/>
            <person name="Corcolon B."/>
            <person name="Chong P.A."/>
            <person name="Kema G.H.J."/>
            <person name="Seidl M.F."/>
        </authorList>
    </citation>
    <scope>NUCLEOTIDE SEQUENCE [LARGE SCALE GENOMIC DNA]</scope>
    <source>
        <strain evidence="3 4">P124</strain>
    </source>
</reference>
<feature type="transmembrane region" description="Helical" evidence="1">
    <location>
        <begin position="409"/>
        <end position="428"/>
    </location>
</feature>
<dbReference type="EMBL" id="JAXOVC010000005">
    <property type="protein sequence ID" value="KAK4501055.1"/>
    <property type="molecule type" value="Genomic_DNA"/>
</dbReference>
<feature type="signal peptide" evidence="2">
    <location>
        <begin position="1"/>
        <end position="19"/>
    </location>
</feature>
<feature type="chain" id="PRO_5045562015" description="TRP C-terminal domain-containing protein" evidence="2">
    <location>
        <begin position="20"/>
        <end position="496"/>
    </location>
</feature>
<name>A0ABR0EIL1_ZASCE</name>
<organism evidence="3 4">
    <name type="scientific">Zasmidium cellare</name>
    <name type="common">Wine cellar mold</name>
    <name type="synonym">Racodium cellare</name>
    <dbReference type="NCBI Taxonomy" id="395010"/>
    <lineage>
        <taxon>Eukaryota</taxon>
        <taxon>Fungi</taxon>
        <taxon>Dikarya</taxon>
        <taxon>Ascomycota</taxon>
        <taxon>Pezizomycotina</taxon>
        <taxon>Dothideomycetes</taxon>
        <taxon>Dothideomycetidae</taxon>
        <taxon>Mycosphaerellales</taxon>
        <taxon>Mycosphaerellaceae</taxon>
        <taxon>Zasmidium</taxon>
    </lineage>
</organism>
<feature type="transmembrane region" description="Helical" evidence="1">
    <location>
        <begin position="356"/>
        <end position="375"/>
    </location>
</feature>
<feature type="transmembrane region" description="Helical" evidence="1">
    <location>
        <begin position="280"/>
        <end position="304"/>
    </location>
</feature>
<evidence type="ECO:0000313" key="3">
    <source>
        <dbReference type="EMBL" id="KAK4501055.1"/>
    </source>
</evidence>
<feature type="transmembrane region" description="Helical" evidence="1">
    <location>
        <begin position="325"/>
        <end position="344"/>
    </location>
</feature>
<dbReference type="Proteomes" id="UP001305779">
    <property type="component" value="Unassembled WGS sequence"/>
</dbReference>
<feature type="transmembrane region" description="Helical" evidence="1">
    <location>
        <begin position="160"/>
        <end position="178"/>
    </location>
</feature>